<keyword evidence="3" id="KW-1185">Reference proteome</keyword>
<dbReference type="EMBL" id="KV441552">
    <property type="protein sequence ID" value="OAG05841.1"/>
    <property type="molecule type" value="Genomic_DNA"/>
</dbReference>
<evidence type="ECO:0000256" key="1">
    <source>
        <dbReference type="SAM" id="MobiDB-lite"/>
    </source>
</evidence>
<name>A0A177CF64_9PLEO</name>
<dbReference type="GeneID" id="28770723"/>
<feature type="compositionally biased region" description="Basic residues" evidence="1">
    <location>
        <begin position="172"/>
        <end position="191"/>
    </location>
</feature>
<dbReference type="InParanoid" id="A0A177CF64"/>
<dbReference type="RefSeq" id="XP_018036206.1">
    <property type="nucleotide sequence ID" value="XM_018187237.1"/>
</dbReference>
<feature type="region of interest" description="Disordered" evidence="1">
    <location>
        <begin position="26"/>
        <end position="52"/>
    </location>
</feature>
<reference evidence="2 3" key="1">
    <citation type="submission" date="2016-05" db="EMBL/GenBank/DDBJ databases">
        <title>Comparative analysis of secretome profiles of manganese(II)-oxidizing ascomycete fungi.</title>
        <authorList>
            <consortium name="DOE Joint Genome Institute"/>
            <person name="Zeiner C.A."/>
            <person name="Purvine S.O."/>
            <person name="Zink E.M."/>
            <person name="Wu S."/>
            <person name="Pasa-Tolic L."/>
            <person name="Chaput D.L."/>
            <person name="Haridas S."/>
            <person name="Grigoriev I.V."/>
            <person name="Santelli C.M."/>
            <person name="Hansel C.M."/>
        </authorList>
    </citation>
    <scope>NUCLEOTIDE SEQUENCE [LARGE SCALE GENOMIC DNA]</scope>
    <source>
        <strain evidence="2 3">AP3s5-JAC2a</strain>
    </source>
</reference>
<evidence type="ECO:0000313" key="2">
    <source>
        <dbReference type="EMBL" id="OAG05841.1"/>
    </source>
</evidence>
<gene>
    <name evidence="2" type="ORF">CC84DRAFT_736449</name>
</gene>
<organism evidence="2 3">
    <name type="scientific">Paraphaeosphaeria sporulosa</name>
    <dbReference type="NCBI Taxonomy" id="1460663"/>
    <lineage>
        <taxon>Eukaryota</taxon>
        <taxon>Fungi</taxon>
        <taxon>Dikarya</taxon>
        <taxon>Ascomycota</taxon>
        <taxon>Pezizomycotina</taxon>
        <taxon>Dothideomycetes</taxon>
        <taxon>Pleosporomycetidae</taxon>
        <taxon>Pleosporales</taxon>
        <taxon>Massarineae</taxon>
        <taxon>Didymosphaeriaceae</taxon>
        <taxon>Paraphaeosphaeria</taxon>
    </lineage>
</organism>
<proteinExistence type="predicted"/>
<feature type="region of interest" description="Disordered" evidence="1">
    <location>
        <begin position="127"/>
        <end position="202"/>
    </location>
</feature>
<feature type="non-terminal residue" evidence="2">
    <location>
        <position position="1"/>
    </location>
</feature>
<dbReference type="Proteomes" id="UP000077069">
    <property type="component" value="Unassembled WGS sequence"/>
</dbReference>
<dbReference type="OrthoDB" id="10608187at2759"/>
<dbReference type="AlphaFoldDB" id="A0A177CF64"/>
<accession>A0A177CF64</accession>
<evidence type="ECO:0000313" key="3">
    <source>
        <dbReference type="Proteomes" id="UP000077069"/>
    </source>
</evidence>
<sequence length="219" mass="23770">ALPCCNKTAAVINGVQKRPVCSERKGLSVIKHPTPPKRKPSLHSPTSNSSHLAPVPYTHTRYLYLCCRPVPVAVPAATSARCLRLHLRRRPSLSSAGPSASPLRRRTAPALLCPANQRTPPSALVARRCPRRQPYHITGPRRSPIDSSSPNPQHPPACARESTTRTPAAMSCRRRLPARPRGLRIAAKTRSRTSSTTKNVTAATTSRYAPLVAQRATAL</sequence>
<protein>
    <submittedName>
        <fullName evidence="2">Uncharacterized protein</fullName>
    </submittedName>
</protein>